<keyword evidence="2" id="KW-1133">Transmembrane helix</keyword>
<dbReference type="EMBL" id="JAFFZE010000019">
    <property type="protein sequence ID" value="MCT2586622.1"/>
    <property type="molecule type" value="Genomic_DNA"/>
</dbReference>
<proteinExistence type="predicted"/>
<reference evidence="3 4" key="1">
    <citation type="submission" date="2021-02" db="EMBL/GenBank/DDBJ databases">
        <title>Actinophytocola xerophila sp. nov., isolated from soil of cotton cropping field.</title>
        <authorList>
            <person name="Huang R."/>
            <person name="Chen X."/>
            <person name="Ge X."/>
            <person name="Liu W."/>
        </authorList>
    </citation>
    <scope>NUCLEOTIDE SEQUENCE [LARGE SCALE GENOMIC DNA]</scope>
    <source>
        <strain evidence="3 4">S1-96</strain>
    </source>
</reference>
<accession>A0ABT2JFG7</accession>
<feature type="compositionally biased region" description="Basic and acidic residues" evidence="1">
    <location>
        <begin position="119"/>
        <end position="129"/>
    </location>
</feature>
<dbReference type="Proteomes" id="UP001156441">
    <property type="component" value="Unassembled WGS sequence"/>
</dbReference>
<feature type="compositionally biased region" description="Low complexity" evidence="1">
    <location>
        <begin position="81"/>
        <end position="113"/>
    </location>
</feature>
<name>A0ABT2JFG7_9PSEU</name>
<evidence type="ECO:0000313" key="3">
    <source>
        <dbReference type="EMBL" id="MCT2586622.1"/>
    </source>
</evidence>
<keyword evidence="2" id="KW-0472">Membrane</keyword>
<keyword evidence="4" id="KW-1185">Reference proteome</keyword>
<evidence type="ECO:0000256" key="2">
    <source>
        <dbReference type="SAM" id="Phobius"/>
    </source>
</evidence>
<evidence type="ECO:0000256" key="1">
    <source>
        <dbReference type="SAM" id="MobiDB-lite"/>
    </source>
</evidence>
<dbReference type="RefSeq" id="WP_260194448.1">
    <property type="nucleotide sequence ID" value="NZ_JAFFZE010000019.1"/>
</dbReference>
<comment type="caution">
    <text evidence="3">The sequence shown here is derived from an EMBL/GenBank/DDBJ whole genome shotgun (WGS) entry which is preliminary data.</text>
</comment>
<organism evidence="3 4">
    <name type="scientific">Actinophytocola gossypii</name>
    <dbReference type="NCBI Taxonomy" id="2812003"/>
    <lineage>
        <taxon>Bacteria</taxon>
        <taxon>Bacillati</taxon>
        <taxon>Actinomycetota</taxon>
        <taxon>Actinomycetes</taxon>
        <taxon>Pseudonocardiales</taxon>
        <taxon>Pseudonocardiaceae</taxon>
    </lineage>
</organism>
<keyword evidence="2" id="KW-0812">Transmembrane</keyword>
<evidence type="ECO:0000313" key="4">
    <source>
        <dbReference type="Proteomes" id="UP001156441"/>
    </source>
</evidence>
<sequence length="275" mass="29044">MDLNDELRQLFADERLDIPVRPGAEATIVAGARRIRRNRRLAVTAGAVAVAVLVSGGVALATHSTNRSLPPAETTADAPIVTPTTSTATTTSRPPATSTSAVTSHSSPPSVESDPPPTGEKKERERKDVPPSLTDAVLTHTGYGPFELGMSGDDALATDLLTLEWGEFDCSRYLIRGGGTVVVSEKFGVVSLRVPERVRTPEGIGAGDTVGEVRATYPGVSDYRHGVSGSATEGTDAFYSFLTVEEPPLHEPVPDTFVVAELRLDSSKSDCMLAM</sequence>
<feature type="region of interest" description="Disordered" evidence="1">
    <location>
        <begin position="64"/>
        <end position="134"/>
    </location>
</feature>
<gene>
    <name evidence="3" type="ORF">JT362_26220</name>
</gene>
<feature type="transmembrane region" description="Helical" evidence="2">
    <location>
        <begin position="41"/>
        <end position="61"/>
    </location>
</feature>
<protein>
    <submittedName>
        <fullName evidence="3">Uncharacterized protein</fullName>
    </submittedName>
</protein>